<gene>
    <name evidence="1" type="ORF">J2X07_001362</name>
</gene>
<dbReference type="EMBL" id="JAVDWA010000002">
    <property type="protein sequence ID" value="MDR7072385.1"/>
    <property type="molecule type" value="Genomic_DNA"/>
</dbReference>
<dbReference type="Proteomes" id="UP001258181">
    <property type="component" value="Unassembled WGS sequence"/>
</dbReference>
<evidence type="ECO:0008006" key="3">
    <source>
        <dbReference type="Google" id="ProtNLM"/>
    </source>
</evidence>
<evidence type="ECO:0000313" key="1">
    <source>
        <dbReference type="EMBL" id="MDR7072385.1"/>
    </source>
</evidence>
<dbReference type="RefSeq" id="WP_310257689.1">
    <property type="nucleotide sequence ID" value="NZ_JAVDWA010000002.1"/>
</dbReference>
<keyword evidence="2" id="KW-1185">Reference proteome</keyword>
<comment type="caution">
    <text evidence="1">The sequence shown here is derived from an EMBL/GenBank/DDBJ whole genome shotgun (WGS) entry which is preliminary data.</text>
</comment>
<name>A0ABU1TYU1_9BACL</name>
<protein>
    <recommendedName>
        <fullName evidence="3">SpoVT-AbrB domain-containing protein</fullName>
    </recommendedName>
</protein>
<organism evidence="1 2">
    <name type="scientific">Fictibacillus barbaricus</name>
    <dbReference type="NCBI Taxonomy" id="182136"/>
    <lineage>
        <taxon>Bacteria</taxon>
        <taxon>Bacillati</taxon>
        <taxon>Bacillota</taxon>
        <taxon>Bacilli</taxon>
        <taxon>Bacillales</taxon>
        <taxon>Fictibacillaceae</taxon>
        <taxon>Fictibacillus</taxon>
    </lineage>
</organism>
<accession>A0ABU1TYU1</accession>
<reference evidence="1 2" key="1">
    <citation type="submission" date="2023-07" db="EMBL/GenBank/DDBJ databases">
        <title>Sorghum-associated microbial communities from plants grown in Nebraska, USA.</title>
        <authorList>
            <person name="Schachtman D."/>
        </authorList>
    </citation>
    <scope>NUCLEOTIDE SEQUENCE [LARGE SCALE GENOMIC DNA]</scope>
    <source>
        <strain evidence="1 2">BE211</strain>
    </source>
</reference>
<evidence type="ECO:0000313" key="2">
    <source>
        <dbReference type="Proteomes" id="UP001258181"/>
    </source>
</evidence>
<proteinExistence type="predicted"/>
<sequence length="98" mass="11009">MRFLINFIPFMAGCLGFFAWSGSVENELNVKKYEGEIVQKEQVEKVLDIGSNVVTVPVYKLVLSSGKTITVPRPIFQKLNKGDHAVLLIQNNRITLSK</sequence>